<dbReference type="SUPFAM" id="SSF55961">
    <property type="entry name" value="Bet v1-like"/>
    <property type="match status" value="1"/>
</dbReference>
<sequence length="175" mass="19542">MYPWSLTGAGARPVPITMGTFHAETIIDAPIAEVFAFHRDTRNATRIAHPAQRILGVEGDFPLDVGDEVVLRVLVLPLPIPQRWRVRVAALDEPTLLVDETLDGPFRTFVHQHRFEDLGDGRTRLVDHIEYALPLGVLGRLADALVVARLMGPSFRHRQARTRELLEADARAAYA</sequence>
<evidence type="ECO:0000313" key="1">
    <source>
        <dbReference type="EMBL" id="XAY07314.1"/>
    </source>
</evidence>
<dbReference type="Gene3D" id="3.30.530.20">
    <property type="match status" value="1"/>
</dbReference>
<dbReference type="KEGG" id="parq:DSM112329_04195"/>
<dbReference type="CDD" id="cd07820">
    <property type="entry name" value="SRPBCC_3"/>
    <property type="match status" value="1"/>
</dbReference>
<dbReference type="InterPro" id="IPR023393">
    <property type="entry name" value="START-like_dom_sf"/>
</dbReference>
<proteinExistence type="predicted"/>
<dbReference type="InterPro" id="IPR019587">
    <property type="entry name" value="Polyketide_cyclase/dehydratase"/>
</dbReference>
<reference evidence="1" key="1">
    <citation type="submission" date="2022-12" db="EMBL/GenBank/DDBJ databases">
        <title>Paraconexibacter alkalitolerans sp. nov. and Baekduia alba sp. nov., isolated from soil and emended description of the genera Paraconexibacter (Chun et al., 2020) and Baekduia (An et al., 2020).</title>
        <authorList>
            <person name="Vieira S."/>
            <person name="Huber K.J."/>
            <person name="Geppert A."/>
            <person name="Wolf J."/>
            <person name="Neumann-Schaal M."/>
            <person name="Muesken M."/>
            <person name="Overmann J."/>
        </authorList>
    </citation>
    <scope>NUCLEOTIDE SEQUENCE</scope>
    <source>
        <strain evidence="1">AEG42_29</strain>
    </source>
</reference>
<evidence type="ECO:0008006" key="2">
    <source>
        <dbReference type="Google" id="ProtNLM"/>
    </source>
</evidence>
<gene>
    <name evidence="1" type="ORF">DSM112329_04195</name>
</gene>
<protein>
    <recommendedName>
        <fullName evidence="2">Cyclase</fullName>
    </recommendedName>
</protein>
<dbReference type="Pfam" id="PF10604">
    <property type="entry name" value="Polyketide_cyc2"/>
    <property type="match status" value="1"/>
</dbReference>
<organism evidence="1">
    <name type="scientific">Paraconexibacter sp. AEG42_29</name>
    <dbReference type="NCBI Taxonomy" id="2997339"/>
    <lineage>
        <taxon>Bacteria</taxon>
        <taxon>Bacillati</taxon>
        <taxon>Actinomycetota</taxon>
        <taxon>Thermoleophilia</taxon>
        <taxon>Solirubrobacterales</taxon>
        <taxon>Paraconexibacteraceae</taxon>
        <taxon>Paraconexibacter</taxon>
    </lineage>
</organism>
<name>A0AAU7B076_9ACTN</name>
<dbReference type="EMBL" id="CP114014">
    <property type="protein sequence ID" value="XAY07314.1"/>
    <property type="molecule type" value="Genomic_DNA"/>
</dbReference>
<dbReference type="AlphaFoldDB" id="A0AAU7B076"/>
<accession>A0AAU7B076</accession>